<keyword evidence="4" id="KW-0472">Membrane</keyword>
<gene>
    <name evidence="8" type="ORF">SAMN05444682_101297</name>
</gene>
<dbReference type="GO" id="GO:0009279">
    <property type="term" value="C:cell outer membrane"/>
    <property type="evidence" value="ECO:0007669"/>
    <property type="project" value="UniProtKB-SubCell"/>
</dbReference>
<evidence type="ECO:0000256" key="5">
    <source>
        <dbReference type="ARBA" id="ARBA00023237"/>
    </source>
</evidence>
<accession>A0A1I3D330</accession>
<dbReference type="PROSITE" id="PS51257">
    <property type="entry name" value="PROKAR_LIPOPROTEIN"/>
    <property type="match status" value="1"/>
</dbReference>
<evidence type="ECO:0000313" key="8">
    <source>
        <dbReference type="EMBL" id="SFH81160.1"/>
    </source>
</evidence>
<evidence type="ECO:0000256" key="4">
    <source>
        <dbReference type="ARBA" id="ARBA00023136"/>
    </source>
</evidence>
<dbReference type="OrthoDB" id="5694214at2"/>
<dbReference type="InterPro" id="IPR012944">
    <property type="entry name" value="SusD_RagB_dom"/>
</dbReference>
<evidence type="ECO:0000256" key="3">
    <source>
        <dbReference type="ARBA" id="ARBA00022729"/>
    </source>
</evidence>
<evidence type="ECO:0000259" key="6">
    <source>
        <dbReference type="Pfam" id="PF07980"/>
    </source>
</evidence>
<protein>
    <submittedName>
        <fullName evidence="8">Starch-binding associating with outer membrane</fullName>
    </submittedName>
</protein>
<keyword evidence="5" id="KW-0998">Cell outer membrane</keyword>
<proteinExistence type="inferred from homology"/>
<dbReference type="Pfam" id="PF07980">
    <property type="entry name" value="SusD_RagB"/>
    <property type="match status" value="1"/>
</dbReference>
<organism evidence="8 9">
    <name type="scientific">Parapedobacter indicus</name>
    <dbReference type="NCBI Taxonomy" id="1477437"/>
    <lineage>
        <taxon>Bacteria</taxon>
        <taxon>Pseudomonadati</taxon>
        <taxon>Bacteroidota</taxon>
        <taxon>Sphingobacteriia</taxon>
        <taxon>Sphingobacteriales</taxon>
        <taxon>Sphingobacteriaceae</taxon>
        <taxon>Parapedobacter</taxon>
    </lineage>
</organism>
<dbReference type="CDD" id="cd08977">
    <property type="entry name" value="SusD"/>
    <property type="match status" value="1"/>
</dbReference>
<dbReference type="Pfam" id="PF14322">
    <property type="entry name" value="SusD-like_3"/>
    <property type="match status" value="1"/>
</dbReference>
<feature type="domain" description="RagB/SusD" evidence="6">
    <location>
        <begin position="288"/>
        <end position="518"/>
    </location>
</feature>
<dbReference type="SUPFAM" id="SSF48452">
    <property type="entry name" value="TPR-like"/>
    <property type="match status" value="1"/>
</dbReference>
<comment type="similarity">
    <text evidence="2">Belongs to the SusD family.</text>
</comment>
<keyword evidence="3" id="KW-0732">Signal</keyword>
<evidence type="ECO:0000313" key="9">
    <source>
        <dbReference type="Proteomes" id="UP000198670"/>
    </source>
</evidence>
<sequence>MKKITIVTLALHLLLTGCSESFLDRHSLTQLASDNFWQNEKDVLLAINGIYDVLQTRQLYSGNLNGDAGIPMYDNFTDNSYNGYKFEGPGRYVEGNISASSAGMFEAFWLANYRGVVRSNQVISNLPRMTEDQLNTTSKDNFMGQALFLRALFYFNLAVYYEDAPLITGLQTLETAQVAKNTRRELLDQVVADLEQATVFLPPTQPADRFGHATKGAAYGLLTRVYLFDGEWKKSAAAAQEVINLGQYDLDSPYETQFTEAGENSKDVVFSVRFMEAAGFATNETFSSTYTAQPKVDEQPMPNLVHDFYCTDGKPITESDRYDPNDPKANRDPRLLASVWFKNDVFITDLGSVFKGNNVTGYGLKKYIRTKKSDLGTSTGGVGGQDFYFLRYADVLLMRAEALIEDNQITEEVYSLINQVRQRPGVGMPTVQEAEGTGLSQVELREIVRHERRVEFAFEGLRFFDLIRWRAVSEAYERMVADNLNGYNPRYQNKRSETFPIPLSELDANKALIQHDAWK</sequence>
<dbReference type="Proteomes" id="UP000198670">
    <property type="component" value="Unassembled WGS sequence"/>
</dbReference>
<dbReference type="InterPro" id="IPR011990">
    <property type="entry name" value="TPR-like_helical_dom_sf"/>
</dbReference>
<dbReference type="InterPro" id="IPR033985">
    <property type="entry name" value="SusD-like_N"/>
</dbReference>
<dbReference type="Gene3D" id="1.25.40.390">
    <property type="match status" value="1"/>
</dbReference>
<dbReference type="EMBL" id="FOQO01000001">
    <property type="protein sequence ID" value="SFH81160.1"/>
    <property type="molecule type" value="Genomic_DNA"/>
</dbReference>
<evidence type="ECO:0000256" key="2">
    <source>
        <dbReference type="ARBA" id="ARBA00006275"/>
    </source>
</evidence>
<dbReference type="STRING" id="1477437.SAMN05444682_101297"/>
<dbReference type="AlphaFoldDB" id="A0A1I3D330"/>
<evidence type="ECO:0000256" key="1">
    <source>
        <dbReference type="ARBA" id="ARBA00004442"/>
    </source>
</evidence>
<dbReference type="RefSeq" id="WP_090623109.1">
    <property type="nucleotide sequence ID" value="NZ_FOQO01000001.1"/>
</dbReference>
<feature type="domain" description="SusD-like N-terminal" evidence="7">
    <location>
        <begin position="22"/>
        <end position="227"/>
    </location>
</feature>
<evidence type="ECO:0000259" key="7">
    <source>
        <dbReference type="Pfam" id="PF14322"/>
    </source>
</evidence>
<keyword evidence="9" id="KW-1185">Reference proteome</keyword>
<name>A0A1I3D330_9SPHI</name>
<comment type="subcellular location">
    <subcellularLocation>
        <location evidence="1">Cell outer membrane</location>
    </subcellularLocation>
</comment>
<reference evidence="8 9" key="1">
    <citation type="submission" date="2016-10" db="EMBL/GenBank/DDBJ databases">
        <authorList>
            <person name="de Groot N.N."/>
        </authorList>
    </citation>
    <scope>NUCLEOTIDE SEQUENCE [LARGE SCALE GENOMIC DNA]</scope>
    <source>
        <strain evidence="8 9">RK1</strain>
    </source>
</reference>